<feature type="coiled-coil region" evidence="1">
    <location>
        <begin position="372"/>
        <end position="490"/>
    </location>
</feature>
<feature type="non-terminal residue" evidence="3">
    <location>
        <position position="498"/>
    </location>
</feature>
<dbReference type="EMBL" id="LGRX02010655">
    <property type="protein sequence ID" value="KAK3269943.1"/>
    <property type="molecule type" value="Genomic_DNA"/>
</dbReference>
<feature type="region of interest" description="Disordered" evidence="2">
    <location>
        <begin position="26"/>
        <end position="46"/>
    </location>
</feature>
<dbReference type="AlphaFoldDB" id="A0AAE0L2S2"/>
<reference evidence="3 4" key="1">
    <citation type="journal article" date="2015" name="Genome Biol. Evol.">
        <title>Comparative Genomics of a Bacterivorous Green Alga Reveals Evolutionary Causalities and Consequences of Phago-Mixotrophic Mode of Nutrition.</title>
        <authorList>
            <person name="Burns J.A."/>
            <person name="Paasch A."/>
            <person name="Narechania A."/>
            <person name="Kim E."/>
        </authorList>
    </citation>
    <scope>NUCLEOTIDE SEQUENCE [LARGE SCALE GENOMIC DNA]</scope>
    <source>
        <strain evidence="3 4">PLY_AMNH</strain>
    </source>
</reference>
<evidence type="ECO:0000256" key="2">
    <source>
        <dbReference type="SAM" id="MobiDB-lite"/>
    </source>
</evidence>
<proteinExistence type="predicted"/>
<comment type="caution">
    <text evidence="3">The sequence shown here is derived from an EMBL/GenBank/DDBJ whole genome shotgun (WGS) entry which is preliminary data.</text>
</comment>
<dbReference type="Proteomes" id="UP001190700">
    <property type="component" value="Unassembled WGS sequence"/>
</dbReference>
<evidence type="ECO:0000313" key="4">
    <source>
        <dbReference type="Proteomes" id="UP001190700"/>
    </source>
</evidence>
<sequence>MASGAQASTGPSALKAPLSMDDINLEEFDAAGAPPQHSGLLPPIGKLSPSSFGSPNGYFEASIGQHSNFPDKTGEAIQGLQLPHIPNPPRIRKGKKGNSPMNSKKQGRSNDEDPFRKHVGVGDSLSAESAAIQRSRVDLERSQVEKLESKVLLARRTRHECDYLLLECWLNDLLTKTGPKNTDEGVELLQVSSASLSGLSNYGLSRAELVKAGLSPAAVERMYRALYVYTVGFHDTMKELFTHSEQRVGLVENVWKTFIAIAEKSLKANFKSEFLKTVQHNVDMTSEVAVIRERMSSISLANQELESALAQSQAGVAQSASLIKLYEEQVAKQTVALDAEQYSHSHIVQKYVAEVNHRTEVQEQLIETRAKLHSFSEDNEKYVKQIEALRTQEKVLEGQALRQHKLLTDVRSQLSNDVKVKEELQLQLADAKKAMEKAIAEEAIAVQKLTEETRGKILLQTDLVQKKEIIARMEYQLVTIERNLKIAQERVVRFSATT</sequence>
<protein>
    <submittedName>
        <fullName evidence="3">Uncharacterized protein</fullName>
    </submittedName>
</protein>
<accession>A0AAE0L2S2</accession>
<evidence type="ECO:0000313" key="3">
    <source>
        <dbReference type="EMBL" id="KAK3269943.1"/>
    </source>
</evidence>
<keyword evidence="4" id="KW-1185">Reference proteome</keyword>
<organism evidence="3 4">
    <name type="scientific">Cymbomonas tetramitiformis</name>
    <dbReference type="NCBI Taxonomy" id="36881"/>
    <lineage>
        <taxon>Eukaryota</taxon>
        <taxon>Viridiplantae</taxon>
        <taxon>Chlorophyta</taxon>
        <taxon>Pyramimonadophyceae</taxon>
        <taxon>Pyramimonadales</taxon>
        <taxon>Pyramimonadaceae</taxon>
        <taxon>Cymbomonas</taxon>
    </lineage>
</organism>
<name>A0AAE0L2S2_9CHLO</name>
<feature type="region of interest" description="Disordered" evidence="2">
    <location>
        <begin position="80"/>
        <end position="120"/>
    </location>
</feature>
<gene>
    <name evidence="3" type="ORF">CYMTET_21634</name>
</gene>
<evidence type="ECO:0000256" key="1">
    <source>
        <dbReference type="SAM" id="Coils"/>
    </source>
</evidence>
<keyword evidence="1" id="KW-0175">Coiled coil</keyword>